<dbReference type="GO" id="GO:0045324">
    <property type="term" value="P:late endosome to vacuole transport"/>
    <property type="evidence" value="ECO:0007669"/>
    <property type="project" value="UniProtKB-ARBA"/>
</dbReference>
<dbReference type="SUPFAM" id="SSF48371">
    <property type="entry name" value="ARM repeat"/>
    <property type="match status" value="2"/>
</dbReference>
<evidence type="ECO:0000256" key="19">
    <source>
        <dbReference type="ARBA" id="ARBA00048883"/>
    </source>
</evidence>
<evidence type="ECO:0000256" key="6">
    <source>
        <dbReference type="ARBA" id="ARBA00012674"/>
    </source>
</evidence>
<dbReference type="FunFam" id="3.40.50.300:FF:000043">
    <property type="entry name" value="Vacuolar protein sorting-associated protein 4"/>
    <property type="match status" value="1"/>
</dbReference>
<keyword evidence="13" id="KW-0378">Hydrolase</keyword>
<comment type="similarity">
    <text evidence="4">Belongs to the BLM10 family.</text>
</comment>
<dbReference type="SMART" id="SM00382">
    <property type="entry name" value="AAA"/>
    <property type="match status" value="1"/>
</dbReference>
<dbReference type="InterPro" id="IPR021843">
    <property type="entry name" value="PSME4_C"/>
</dbReference>
<evidence type="ECO:0000313" key="24">
    <source>
        <dbReference type="EMBL" id="GEM09073.1"/>
    </source>
</evidence>
<dbReference type="InterPro" id="IPR016024">
    <property type="entry name" value="ARM-type_fold"/>
</dbReference>
<dbReference type="Pfam" id="PF11919">
    <property type="entry name" value="PSME4_C"/>
    <property type="match status" value="1"/>
</dbReference>
<dbReference type="EMBL" id="BJWK01000007">
    <property type="protein sequence ID" value="GEM09073.1"/>
    <property type="molecule type" value="Genomic_DNA"/>
</dbReference>
<evidence type="ECO:0000256" key="12">
    <source>
        <dbReference type="ARBA" id="ARBA00022763"/>
    </source>
</evidence>
<feature type="region of interest" description="Disordered" evidence="21">
    <location>
        <begin position="887"/>
        <end position="918"/>
    </location>
</feature>
<gene>
    <name evidence="24" type="ORF">Rt10032_c07g3090</name>
</gene>
<keyword evidence="12" id="KW-0227">DNA damage</keyword>
<dbReference type="Pfam" id="PF09336">
    <property type="entry name" value="Vps4_C"/>
    <property type="match status" value="1"/>
</dbReference>
<evidence type="ECO:0000259" key="22">
    <source>
        <dbReference type="SMART" id="SM00382"/>
    </source>
</evidence>
<organism evidence="24 25">
    <name type="scientific">Rhodotorula toruloides</name>
    <name type="common">Yeast</name>
    <name type="synonym">Rhodosporidium toruloides</name>
    <dbReference type="NCBI Taxonomy" id="5286"/>
    <lineage>
        <taxon>Eukaryota</taxon>
        <taxon>Fungi</taxon>
        <taxon>Dikarya</taxon>
        <taxon>Basidiomycota</taxon>
        <taxon>Pucciniomycotina</taxon>
        <taxon>Microbotryomycetes</taxon>
        <taxon>Sporidiobolales</taxon>
        <taxon>Sporidiobolaceae</taxon>
        <taxon>Rhodotorula</taxon>
    </lineage>
</organism>
<dbReference type="InterPro" id="IPR003960">
    <property type="entry name" value="ATPase_AAA_CS"/>
</dbReference>
<feature type="region of interest" description="Disordered" evidence="21">
    <location>
        <begin position="78"/>
        <end position="113"/>
    </location>
</feature>
<dbReference type="SUPFAM" id="SSF52540">
    <property type="entry name" value="P-loop containing nucleoside triphosphate hydrolases"/>
    <property type="match status" value="1"/>
</dbReference>
<evidence type="ECO:0000256" key="18">
    <source>
        <dbReference type="ARBA" id="ARBA00023242"/>
    </source>
</evidence>
<dbReference type="GO" id="GO:0070628">
    <property type="term" value="F:proteasome binding"/>
    <property type="evidence" value="ECO:0007669"/>
    <property type="project" value="InterPro"/>
</dbReference>
<dbReference type="Gene3D" id="1.20.58.80">
    <property type="entry name" value="Phosphotransferase system, lactose/cellobiose-type IIA subunit"/>
    <property type="match status" value="1"/>
</dbReference>
<evidence type="ECO:0000256" key="8">
    <source>
        <dbReference type="ARBA" id="ARBA00022490"/>
    </source>
</evidence>
<feature type="repeat" description="HEAT" evidence="20">
    <location>
        <begin position="2359"/>
        <end position="2397"/>
    </location>
</feature>
<dbReference type="SUPFAM" id="SSF116846">
    <property type="entry name" value="MIT domain"/>
    <property type="match status" value="1"/>
</dbReference>
<evidence type="ECO:0000256" key="3">
    <source>
        <dbReference type="ARBA" id="ARBA00004496"/>
    </source>
</evidence>
<dbReference type="GO" id="GO:0005829">
    <property type="term" value="C:cytosol"/>
    <property type="evidence" value="ECO:0007669"/>
    <property type="project" value="TreeGrafter"/>
</dbReference>
<dbReference type="FunFam" id="1.20.58.80:FF:000004">
    <property type="entry name" value="Vacuolar protein sorting-associated protein 4"/>
    <property type="match status" value="1"/>
</dbReference>
<sequence>MSNNSNFLDKACEIVKQAIDADVKQEWIEAFKLYKNSLDYFNMAYKYEKNPKLKDLIRSKVEEYLERAEKLKDHIQASEAKAKADSQGKAVSGGGGGAQAKKGPGDDDDADTKKLRDGLSSAILSETPNVRWEDVAGLEQAKESLKEAVILPIKFPHLFTGKRTPWRGILLYGPPGTGKSFLAKAVATEAKSTFFSVSSSDLVSKWMGESERLVKQLFAMAREHAPSIIFIDEIDSLCGTRGEGESEASRRIKTEFLVQMNGVGNDQSGVLVLGATNIPWALDVAIKRRFEKRIYIPLPDPAARVKIFHLNIGTTPCQLSQADYRKLAEMTDGYSGSDLAVVVRDALMQPVRKVLSATHFKEIPVQSEAEGGTSQTVRKLTPCSPGDKGAKEMTWNDVNSDELLEPPLTYNDFVRAVQSAKPTVTQEDIKQHLIFAQEGGSELEDDAIQVDSPEQEAFDEFDDDIDEELILPGTPSPAFERANPFDALGRKSLSPQPKKRRRLVRPKEKPRQEQLDYPESLPYETESLEEMDRKLEEIVRRLIDCVRAKDYDVGFVQWNHRLECWMSLKYPMKRDLRAKLAKMYFELSLLPGMDARLVDLAVNMAISLLEPKKRIDISDLQLPWRQLYSVLEKELFPKQRKTGVTNVSTTLLSLVEYSQRFFPPHEIPAMLAAFLPRLNPQLNSIIASQAFCTHFLPTSHPQYYLPAVFKLWEAFSSEIYDEQWLDFVERLAVLHVDPRVSHPDIVDELRQMAKDAGQYVEEKTKVEDLLEEHTYSHRKAGIPAYIFGMQDGMTTPGGSPALPKWRGTRKDVGIFTEQQFAFIMTKCLRAMGVPVGGGTKAGASGVAASDFATQDSAATGVALTMKRPTEKLGSFAAVIVYSMAADARPSGSTPFGSKAPSRSGSRSNSPTRGAKAPAAIGPNGLLGAVFGDKKERTYLGGSKALDALAKLIQATEGYFHPSNYGKWAPTLGRFLQNVTWEFLKRWTEEQRGDCRTPSEWRLTPEIRREFVKTMRTVALLSMFSRDPITISNAQAALKTMALLEPDLVIPPLLERVYPSLETLTETHRTTACITALSTVSPPMISRSNYPAGAKNLIPLLELCLPGLDVNDPIKTISTAMFVIQSCSQVVIDDLTRPELQLDTEEEYGMSLGSVATASEVPTIALDEDGNGEAVKLSKREEDEALRTMTAGFPDWVSSFVRGVMAVFEALPEPGKGNRNGGKMEDQMTQTLIAACDFVCAQLSPHMFDLALDIVFNEVSNNVRTNSARATSQLVSCFARSDSKKTLAKFFRLCDLKIRQEMESGAGSTRSTRTNSPIESDATLHWWIGLLTAARYLSLIPHHSLKILRYKAEVKSLVQFLVEHAKSETSYTTTARVLSILLMTLTNTWVRDYRSVNADDWRSQEFRKHSHETWGRLYKVKDVKVEWHVSTPEEIDFAVELLRDIVVPIMDKLDALLAEAKEDHKLLSLQWVNDFCRFCNILRSSLSGIPSFVLLGSPKDLGVPASDAGDEIPEFIDHLPRCNIGLPLSDANDPRHAFVADIRTRAGEFLHHAVQTLKNSQQQDTIDCIKMVVATIRTLELDYPTDSNHHSTVKKSYEFALNVSRVTRNQKEFPRFVWVRRASLYHASRLRINSFYRKRSKLDDLLIHDLCELSLSVYLQVRKSAQKGLDSMIHYFDGTRTLIYPRLFEALKPGADHDVMKGALYVLGSKAPQNFAILDSRLWTPYLFAILGCQHQERPSVQNLIRSVTHDYIIRIGEPSTLKNSIESASLQHAADDVEEMISIVEDHELVERVVQKVQSRTVQKNEAYDQLIPELLRLAKDPNTHWRYKLTCTRLLRAFIRRDQPQRSTIAAYMAQQLVSELPNQRTHSMLALTKILHFVKLRTTCSGSDECLLLQKTSNPLRRKYVLERPLPPKFTEKFIASFTEPLSKETKLVDKGNTGGWLVWGDSIDYYEVPPEEGSVFDWDHSSREALDQLRTIVLQPSWWDAFIGHLAMEKTIDYLAADVCMLVKSIFQVFEDAPCQWVLPAVDDLLADPTNRHKQRAAGELVGGMIRGSKHWSLEKQRALWDWLGPKLPSIFEKNVTPETQTAWEMCAEYILNARDPRRNQPLVEYITSLKIDEESSEAFGVSKKQDLVGTAMKALGWHFTPWANGYIEMYLANIAHPYQEVRGAVADNLRTLCEQLLFPSYGSVEQFIRDSQRVYDDRAVQSLVAVDDKYEARIDDIGRRLTEWRAERRPASEGTSTYDKASMTVLTWIWGSISEVRTSSAFPFIIKLLPEFFRMQESTDNQELSRMAGRVLLACAALQFPQHLVAPLMKHFISLLRDSPSWRVRLDVLLPLQVFYYHHVFFLSDKIITELMDQLCDLLRDPKIEVREAAASTLSGIVRCSQRSAIVSLVSRFMITLRTTKIPKRRDAQGNEVAGYQDALITAHSAVLGISSLIKAFPYEVPPFIPSILIECMSKHAASPPPLSTTVRTTLADFKRTHQDSWETDQKAFTAEQLADLHDLLGHGSYYA</sequence>
<dbReference type="InterPro" id="IPR011989">
    <property type="entry name" value="ARM-like"/>
</dbReference>
<keyword evidence="8" id="KW-0963">Cytoplasm</keyword>
<evidence type="ECO:0000256" key="1">
    <source>
        <dbReference type="ARBA" id="ARBA00004324"/>
    </source>
</evidence>
<dbReference type="PANTHER" id="PTHR32170:SF3">
    <property type="entry name" value="PROTEASOME ACTIVATOR COMPLEX SUBUNIT 4"/>
    <property type="match status" value="1"/>
</dbReference>
<dbReference type="InterPro" id="IPR035309">
    <property type="entry name" value="PSME4"/>
</dbReference>
<keyword evidence="15" id="KW-0653">Protein transport</keyword>
<reference evidence="24 25" key="1">
    <citation type="submission" date="2019-07" db="EMBL/GenBank/DDBJ databases">
        <title>Rhodotorula toruloides NBRC10032 genome sequencing.</title>
        <authorList>
            <person name="Shida Y."/>
            <person name="Takaku H."/>
            <person name="Ogasawara W."/>
            <person name="Mori K."/>
        </authorList>
    </citation>
    <scope>NUCLEOTIDE SEQUENCE [LARGE SCALE GENOMIC DNA]</scope>
    <source>
        <strain evidence="24 25">NBRC10032</strain>
    </source>
</reference>
<evidence type="ECO:0000256" key="2">
    <source>
        <dbReference type="ARBA" id="ARBA00004481"/>
    </source>
</evidence>
<dbReference type="CDD" id="cd19521">
    <property type="entry name" value="RecA-like_VPS4"/>
    <property type="match status" value="1"/>
</dbReference>
<evidence type="ECO:0000256" key="17">
    <source>
        <dbReference type="ARBA" id="ARBA00023204"/>
    </source>
</evidence>
<evidence type="ECO:0000259" key="23">
    <source>
        <dbReference type="SMART" id="SM00745"/>
    </source>
</evidence>
<dbReference type="GO" id="GO:0005524">
    <property type="term" value="F:ATP binding"/>
    <property type="evidence" value="ECO:0007669"/>
    <property type="project" value="UniProtKB-KW"/>
</dbReference>
<keyword evidence="18" id="KW-0539">Nucleus</keyword>
<dbReference type="InterPro" id="IPR015415">
    <property type="entry name" value="Spast_Vps4_C"/>
</dbReference>
<evidence type="ECO:0000256" key="10">
    <source>
        <dbReference type="ARBA" id="ARBA00022741"/>
    </source>
</evidence>
<evidence type="ECO:0000256" key="13">
    <source>
        <dbReference type="ARBA" id="ARBA00022801"/>
    </source>
</evidence>
<evidence type="ECO:0000256" key="9">
    <source>
        <dbReference type="ARBA" id="ARBA00022737"/>
    </source>
</evidence>
<keyword evidence="7" id="KW-0813">Transport</keyword>
<feature type="region of interest" description="Disordered" evidence="21">
    <location>
        <begin position="472"/>
        <end position="521"/>
    </location>
</feature>
<name>A0A511KFC3_RHOTO</name>
<dbReference type="InterPro" id="IPR007330">
    <property type="entry name" value="MIT_dom"/>
</dbReference>
<dbReference type="Pfam" id="PF02985">
    <property type="entry name" value="HEAT"/>
    <property type="match status" value="1"/>
</dbReference>
<dbReference type="PROSITE" id="PS50077">
    <property type="entry name" value="HEAT_REPEAT"/>
    <property type="match status" value="1"/>
</dbReference>
<keyword evidence="10" id="KW-0547">Nucleotide-binding</keyword>
<dbReference type="Pfam" id="PF04212">
    <property type="entry name" value="MIT"/>
    <property type="match status" value="1"/>
</dbReference>
<dbReference type="GO" id="GO:0016887">
    <property type="term" value="F:ATP hydrolysis activity"/>
    <property type="evidence" value="ECO:0007669"/>
    <property type="project" value="InterPro"/>
</dbReference>
<feature type="compositionally biased region" description="Basic and acidic residues" evidence="21">
    <location>
        <begin position="505"/>
        <end position="514"/>
    </location>
</feature>
<dbReference type="OrthoDB" id="17907at2759"/>
<keyword evidence="9" id="KW-0677">Repeat</keyword>
<keyword evidence="11" id="KW-0967">Endosome</keyword>
<evidence type="ECO:0000256" key="21">
    <source>
        <dbReference type="SAM" id="MobiDB-lite"/>
    </source>
</evidence>
<feature type="domain" description="AAA+ ATPase" evidence="22">
    <location>
        <begin position="165"/>
        <end position="300"/>
    </location>
</feature>
<feature type="region of interest" description="Disordered" evidence="21">
    <location>
        <begin position="368"/>
        <end position="393"/>
    </location>
</feature>
<dbReference type="Pfam" id="PF23096">
    <property type="entry name" value="HEAT_PSME4"/>
    <property type="match status" value="1"/>
</dbReference>
<dbReference type="EC" id="3.6.4.6" evidence="6"/>
<dbReference type="GO" id="GO:0015031">
    <property type="term" value="P:protein transport"/>
    <property type="evidence" value="ECO:0007669"/>
    <property type="project" value="UniProtKB-KW"/>
</dbReference>
<dbReference type="GO" id="GO:0016504">
    <property type="term" value="F:peptidase activator activity"/>
    <property type="evidence" value="ECO:0007669"/>
    <property type="project" value="InterPro"/>
</dbReference>
<keyword evidence="17" id="KW-0234">DNA repair</keyword>
<dbReference type="InterPro" id="IPR032430">
    <property type="entry name" value="Blm10_mid"/>
</dbReference>
<evidence type="ECO:0000256" key="16">
    <source>
        <dbReference type="ARBA" id="ARBA00023136"/>
    </source>
</evidence>
<accession>A0A511KFC3</accession>
<dbReference type="GO" id="GO:0010499">
    <property type="term" value="P:proteasomal ubiquitin-independent protein catabolic process"/>
    <property type="evidence" value="ECO:0007669"/>
    <property type="project" value="TreeGrafter"/>
</dbReference>
<evidence type="ECO:0000256" key="11">
    <source>
        <dbReference type="ARBA" id="ARBA00022753"/>
    </source>
</evidence>
<dbReference type="SMART" id="SM00745">
    <property type="entry name" value="MIT"/>
    <property type="match status" value="1"/>
</dbReference>
<comment type="caution">
    <text evidence="24">The sequence shown here is derived from an EMBL/GenBank/DDBJ whole genome shotgun (WGS) entry which is preliminary data.</text>
</comment>
<dbReference type="InterPro" id="IPR036181">
    <property type="entry name" value="MIT_dom_sf"/>
</dbReference>
<dbReference type="FunFam" id="1.10.8.60:FF:000015">
    <property type="entry name" value="vacuolar protein sorting-associated protein 4A"/>
    <property type="match status" value="1"/>
</dbReference>
<dbReference type="Gene3D" id="1.25.10.10">
    <property type="entry name" value="Leucine-rich Repeat Variant"/>
    <property type="match status" value="1"/>
</dbReference>
<comment type="similarity">
    <text evidence="5">Belongs to the AAA ATPase family.</text>
</comment>
<dbReference type="InterPro" id="IPR003959">
    <property type="entry name" value="ATPase_AAA_core"/>
</dbReference>
<dbReference type="Pfam" id="PF17862">
    <property type="entry name" value="AAA_lid_3"/>
    <property type="match status" value="1"/>
</dbReference>
<keyword evidence="16" id="KW-0472">Membrane</keyword>
<comment type="catalytic activity">
    <reaction evidence="19">
        <text>ATP + H2O = ADP + phosphate + H(+)</text>
        <dbReference type="Rhea" id="RHEA:13065"/>
        <dbReference type="ChEBI" id="CHEBI:15377"/>
        <dbReference type="ChEBI" id="CHEBI:15378"/>
        <dbReference type="ChEBI" id="CHEBI:30616"/>
        <dbReference type="ChEBI" id="CHEBI:43474"/>
        <dbReference type="ChEBI" id="CHEBI:456216"/>
        <dbReference type="EC" id="3.6.4.6"/>
    </reaction>
</comment>
<evidence type="ECO:0000313" key="25">
    <source>
        <dbReference type="Proteomes" id="UP000321518"/>
    </source>
</evidence>
<evidence type="ECO:0000256" key="4">
    <source>
        <dbReference type="ARBA" id="ARBA00005739"/>
    </source>
</evidence>
<dbReference type="GO" id="GO:0016607">
    <property type="term" value="C:nuclear speck"/>
    <property type="evidence" value="ECO:0007669"/>
    <property type="project" value="UniProtKB-SubCell"/>
</dbReference>
<dbReference type="InterPro" id="IPR021133">
    <property type="entry name" value="HEAT_type_2"/>
</dbReference>
<dbReference type="GO" id="GO:0000502">
    <property type="term" value="C:proteasome complex"/>
    <property type="evidence" value="ECO:0007669"/>
    <property type="project" value="UniProtKB-KW"/>
</dbReference>
<dbReference type="InterPro" id="IPR041569">
    <property type="entry name" value="AAA_lid_3"/>
</dbReference>
<evidence type="ECO:0000256" key="5">
    <source>
        <dbReference type="ARBA" id="ARBA00006914"/>
    </source>
</evidence>
<dbReference type="InterPro" id="IPR003593">
    <property type="entry name" value="AAA+_ATPase"/>
</dbReference>
<dbReference type="Pfam" id="PF16507">
    <property type="entry name" value="HEAT_PSME4_mid"/>
    <property type="match status" value="1"/>
</dbReference>
<dbReference type="InterPro" id="IPR027417">
    <property type="entry name" value="P-loop_NTPase"/>
</dbReference>
<dbReference type="Gene3D" id="1.10.8.60">
    <property type="match status" value="1"/>
</dbReference>
<dbReference type="Gene3D" id="3.40.50.300">
    <property type="entry name" value="P-loop containing nucleotide triphosphate hydrolases"/>
    <property type="match status" value="1"/>
</dbReference>
<evidence type="ECO:0000256" key="20">
    <source>
        <dbReference type="PROSITE-ProRule" id="PRU00103"/>
    </source>
</evidence>
<dbReference type="GO" id="GO:0006281">
    <property type="term" value="P:DNA repair"/>
    <property type="evidence" value="ECO:0007669"/>
    <property type="project" value="UniProtKB-KW"/>
</dbReference>
<dbReference type="Proteomes" id="UP000321518">
    <property type="component" value="Unassembled WGS sequence"/>
</dbReference>
<evidence type="ECO:0000256" key="15">
    <source>
        <dbReference type="ARBA" id="ARBA00022927"/>
    </source>
</evidence>
<keyword evidence="14" id="KW-0067">ATP-binding</keyword>
<feature type="domain" description="MIT" evidence="23">
    <location>
        <begin position="4"/>
        <end position="81"/>
    </location>
</feature>
<protein>
    <recommendedName>
        <fullName evidence="6">vesicle-fusing ATPase</fullName>
        <ecNumber evidence="6">3.6.4.6</ecNumber>
    </recommendedName>
</protein>
<dbReference type="InterPro" id="IPR055455">
    <property type="entry name" value="HEAT_PSME4"/>
</dbReference>
<comment type="subcellular location">
    <subcellularLocation>
        <location evidence="3">Cytoplasm</location>
    </subcellularLocation>
    <subcellularLocation>
        <location evidence="2">Endosome membrane</location>
        <topology evidence="2">Peripheral membrane protein</topology>
    </subcellularLocation>
    <subcellularLocation>
        <location evidence="1">Nucleus speckle</location>
    </subcellularLocation>
</comment>
<evidence type="ECO:0000256" key="7">
    <source>
        <dbReference type="ARBA" id="ARBA00022448"/>
    </source>
</evidence>
<keyword evidence="24" id="KW-0647">Proteasome</keyword>
<dbReference type="GO" id="GO:0010008">
    <property type="term" value="C:endosome membrane"/>
    <property type="evidence" value="ECO:0007669"/>
    <property type="project" value="UniProtKB-SubCell"/>
</dbReference>
<dbReference type="PANTHER" id="PTHR32170">
    <property type="entry name" value="PROTEASOME ACTIVATOR COMPLEX SUBUNIT 4"/>
    <property type="match status" value="1"/>
</dbReference>
<dbReference type="Pfam" id="PF00004">
    <property type="entry name" value="AAA"/>
    <property type="match status" value="1"/>
</dbReference>
<proteinExistence type="inferred from homology"/>
<evidence type="ECO:0000256" key="14">
    <source>
        <dbReference type="ARBA" id="ARBA00022840"/>
    </source>
</evidence>
<dbReference type="InterPro" id="IPR000357">
    <property type="entry name" value="HEAT"/>
</dbReference>
<dbReference type="PROSITE" id="PS00674">
    <property type="entry name" value="AAA"/>
    <property type="match status" value="1"/>
</dbReference>
<feature type="compositionally biased region" description="Polar residues" evidence="21">
    <location>
        <begin position="890"/>
        <end position="911"/>
    </location>
</feature>